<dbReference type="Pfam" id="PF13466">
    <property type="entry name" value="STAS_2"/>
    <property type="match status" value="1"/>
</dbReference>
<sequence length="100" mass="10655">MSEAVDAVESFQLAPVLDLKAAAPLKAALMERRGHPLEIDAADVQRMGGLCLQVLLAAAAAWRTDGVSMRIGPRSEAFLDALRIFGGESAFQYQPEGVSL</sequence>
<name>A0A975FZX2_9CAUL</name>
<dbReference type="Proteomes" id="UP000676409">
    <property type="component" value="Chromosome"/>
</dbReference>
<dbReference type="EMBL" id="CP073078">
    <property type="protein sequence ID" value="QUD87997.1"/>
    <property type="molecule type" value="Genomic_DNA"/>
</dbReference>
<protein>
    <submittedName>
        <fullName evidence="2">STAS domain-containing protein</fullName>
    </submittedName>
</protein>
<feature type="domain" description="MlaB-like STAS" evidence="1">
    <location>
        <begin position="13"/>
        <end position="86"/>
    </location>
</feature>
<dbReference type="RefSeq" id="WP_211938048.1">
    <property type="nucleotide sequence ID" value="NZ_CP073078.1"/>
</dbReference>
<evidence type="ECO:0000313" key="2">
    <source>
        <dbReference type="EMBL" id="QUD87997.1"/>
    </source>
</evidence>
<evidence type="ECO:0000313" key="3">
    <source>
        <dbReference type="Proteomes" id="UP000676409"/>
    </source>
</evidence>
<accession>A0A975FZX2</accession>
<keyword evidence="3" id="KW-1185">Reference proteome</keyword>
<reference evidence="2" key="1">
    <citation type="submission" date="2021-04" db="EMBL/GenBank/DDBJ databases">
        <title>The complete genome sequence of Caulobacter sp. S6.</title>
        <authorList>
            <person name="Tang Y."/>
            <person name="Ouyang W."/>
            <person name="Liu Q."/>
            <person name="Huang B."/>
            <person name="Guo Z."/>
            <person name="Lei P."/>
        </authorList>
    </citation>
    <scope>NUCLEOTIDE SEQUENCE</scope>
    <source>
        <strain evidence="2">S6</strain>
    </source>
</reference>
<proteinExistence type="predicted"/>
<dbReference type="InterPro" id="IPR058548">
    <property type="entry name" value="MlaB-like_STAS"/>
</dbReference>
<evidence type="ECO:0000259" key="1">
    <source>
        <dbReference type="Pfam" id="PF13466"/>
    </source>
</evidence>
<organism evidence="2 3">
    <name type="scientific">Phenylobacterium montanum</name>
    <dbReference type="NCBI Taxonomy" id="2823693"/>
    <lineage>
        <taxon>Bacteria</taxon>
        <taxon>Pseudomonadati</taxon>
        <taxon>Pseudomonadota</taxon>
        <taxon>Alphaproteobacteria</taxon>
        <taxon>Caulobacterales</taxon>
        <taxon>Caulobacteraceae</taxon>
        <taxon>Phenylobacterium</taxon>
    </lineage>
</organism>
<gene>
    <name evidence="2" type="ORF">KCG34_23675</name>
</gene>
<dbReference type="InterPro" id="IPR036513">
    <property type="entry name" value="STAS_dom_sf"/>
</dbReference>
<dbReference type="KEGG" id="caul:KCG34_23675"/>
<dbReference type="SUPFAM" id="SSF52091">
    <property type="entry name" value="SpoIIaa-like"/>
    <property type="match status" value="1"/>
</dbReference>
<dbReference type="AlphaFoldDB" id="A0A975FZX2"/>